<dbReference type="SUPFAM" id="SSF64518">
    <property type="entry name" value="Phase 1 flagellin"/>
    <property type="match status" value="2"/>
</dbReference>
<evidence type="ECO:0000313" key="7">
    <source>
        <dbReference type="EMBL" id="GEM01713.1"/>
    </source>
</evidence>
<dbReference type="InterPro" id="IPR042187">
    <property type="entry name" value="Flagellin_C_sub2"/>
</dbReference>
<name>A0A1I5QAP6_9BACI</name>
<keyword evidence="10" id="KW-1185">Reference proteome</keyword>
<dbReference type="AlphaFoldDB" id="A0A1I5QAP6"/>
<organism evidence="8 9">
    <name type="scientific">Halolactibacillus halophilus</name>
    <dbReference type="NCBI Taxonomy" id="306540"/>
    <lineage>
        <taxon>Bacteria</taxon>
        <taxon>Bacillati</taxon>
        <taxon>Bacillota</taxon>
        <taxon>Bacilli</taxon>
        <taxon>Bacillales</taxon>
        <taxon>Bacillaceae</taxon>
        <taxon>Halolactibacillus</taxon>
    </lineage>
</organism>
<dbReference type="Proteomes" id="UP000242243">
    <property type="component" value="Unassembled WGS sequence"/>
</dbReference>
<feature type="domain" description="Flagellin C-terminal" evidence="6">
    <location>
        <begin position="1001"/>
        <end position="1085"/>
    </location>
</feature>
<dbReference type="Gene3D" id="1.20.1330.10">
    <property type="entry name" value="f41 fragment of flagellin, N-terminal domain"/>
    <property type="match status" value="2"/>
</dbReference>
<feature type="domain" description="Flagellin N-terminal" evidence="5">
    <location>
        <begin position="1"/>
        <end position="87"/>
    </location>
</feature>
<dbReference type="InterPro" id="IPR001029">
    <property type="entry name" value="Flagellin_N"/>
</dbReference>
<dbReference type="GO" id="GO:0009288">
    <property type="term" value="C:bacterial-type flagellum"/>
    <property type="evidence" value="ECO:0007669"/>
    <property type="project" value="UniProtKB-SubCell"/>
</dbReference>
<dbReference type="PRINTS" id="PR00207">
    <property type="entry name" value="FLAGELLIN"/>
</dbReference>
<dbReference type="Gene3D" id="3.30.70.2120">
    <property type="match status" value="1"/>
</dbReference>
<dbReference type="Pfam" id="PF00669">
    <property type="entry name" value="Flagellin_N"/>
    <property type="match status" value="1"/>
</dbReference>
<dbReference type="GO" id="GO:0005198">
    <property type="term" value="F:structural molecule activity"/>
    <property type="evidence" value="ECO:0007669"/>
    <property type="project" value="UniProtKB-UniRule"/>
</dbReference>
<dbReference type="PANTHER" id="PTHR42792">
    <property type="entry name" value="FLAGELLIN"/>
    <property type="match status" value="1"/>
</dbReference>
<evidence type="ECO:0000256" key="4">
    <source>
        <dbReference type="RuleBase" id="RU362073"/>
    </source>
</evidence>
<evidence type="ECO:0000256" key="1">
    <source>
        <dbReference type="ARBA" id="ARBA00005709"/>
    </source>
</evidence>
<reference evidence="7 10" key="2">
    <citation type="submission" date="2019-07" db="EMBL/GenBank/DDBJ databases">
        <title>Whole genome shotgun sequence of Halolactibacillus halophilus NBRC 100868.</title>
        <authorList>
            <person name="Hosoyama A."/>
            <person name="Uohara A."/>
            <person name="Ohji S."/>
            <person name="Ichikawa N."/>
        </authorList>
    </citation>
    <scope>NUCLEOTIDE SEQUENCE [LARGE SCALE GENOMIC DNA]</scope>
    <source>
        <strain evidence="7 10">NBRC 100868</strain>
    </source>
</reference>
<dbReference type="EMBL" id="BJWI01000015">
    <property type="protein sequence ID" value="GEM01713.1"/>
    <property type="molecule type" value="Genomic_DNA"/>
</dbReference>
<comment type="function">
    <text evidence="4">Flagellin is the subunit protein which polymerizes to form the filaments of bacterial flagella.</text>
</comment>
<dbReference type="Pfam" id="PF00700">
    <property type="entry name" value="Flagellin_C"/>
    <property type="match status" value="1"/>
</dbReference>
<accession>A0A1I5QAP6</accession>
<evidence type="ECO:0000259" key="6">
    <source>
        <dbReference type="Pfam" id="PF00700"/>
    </source>
</evidence>
<proteinExistence type="inferred from homology"/>
<evidence type="ECO:0000313" key="8">
    <source>
        <dbReference type="EMBL" id="SFP43187.1"/>
    </source>
</evidence>
<keyword evidence="8" id="KW-0969">Cilium</keyword>
<keyword evidence="8" id="KW-0282">Flagellum</keyword>
<reference evidence="8 9" key="1">
    <citation type="submission" date="2016-10" db="EMBL/GenBank/DDBJ databases">
        <authorList>
            <person name="de Groot N.N."/>
        </authorList>
    </citation>
    <scope>NUCLEOTIDE SEQUENCE [LARGE SCALE GENOMIC DNA]</scope>
    <source>
        <strain evidence="8 9">DSM 17073</strain>
    </source>
</reference>
<dbReference type="InterPro" id="IPR001492">
    <property type="entry name" value="Flagellin"/>
</dbReference>
<dbReference type="InterPro" id="IPR046358">
    <property type="entry name" value="Flagellin_C"/>
</dbReference>
<evidence type="ECO:0000256" key="3">
    <source>
        <dbReference type="ARBA" id="ARBA00023143"/>
    </source>
</evidence>
<keyword evidence="8" id="KW-0966">Cell projection</keyword>
<gene>
    <name evidence="7" type="ORF">HHA03_12450</name>
    <name evidence="8" type="ORF">SAMN05421839_1204</name>
</gene>
<dbReference type="Proteomes" id="UP000321547">
    <property type="component" value="Unassembled WGS sequence"/>
</dbReference>
<dbReference type="EMBL" id="FOXC01000020">
    <property type="protein sequence ID" value="SFP43187.1"/>
    <property type="molecule type" value="Genomic_DNA"/>
</dbReference>
<keyword evidence="3 4" id="KW-0975">Bacterial flagellum</keyword>
<dbReference type="PANTHER" id="PTHR42792:SF2">
    <property type="entry name" value="FLAGELLIN"/>
    <property type="match status" value="1"/>
</dbReference>
<evidence type="ECO:0000313" key="10">
    <source>
        <dbReference type="Proteomes" id="UP000321547"/>
    </source>
</evidence>
<evidence type="ECO:0000313" key="9">
    <source>
        <dbReference type="Proteomes" id="UP000242243"/>
    </source>
</evidence>
<evidence type="ECO:0000256" key="2">
    <source>
        <dbReference type="ARBA" id="ARBA00020110"/>
    </source>
</evidence>
<dbReference type="GO" id="GO:0005576">
    <property type="term" value="C:extracellular region"/>
    <property type="evidence" value="ECO:0007669"/>
    <property type="project" value="UniProtKB-SubCell"/>
</dbReference>
<dbReference type="STRING" id="306540.SAMN05421839_1204"/>
<sequence>MRAQIRGLQQAERNAQNAISLVDVAEGGMQEISASLQRMRELSVQAATDTLSTSDRKTIDEEVAQLKEGIRDVVKHTEFNTQKVLANEELKASEIESRHEQKVIDLNTNTSTQTVQSQTFPYKEDAAISPSTSYVNKNNRSLSETLNITDSHSESGSTVAEYEPRYSDDGTAIVFKSTRTNTDYQVPVDGLADPTAVTNPDVMSFRSVSPDGNLRLKETEDGLVVEKKSGYNTWEVVSNVIEDYNTNLSNSKGYTFKDTDDAGNIDFLYADKTGNIKEVTLDALTGDVVNQRSIIVTTDNLNIPSNSQTITLSSAPQRYRMNETTASLIVTKHNDAGSRELTYWDKAGTEPSDGYYTVTGATVEFFGDAVIGAEDGDDATDYYQFDYASSPAVALDDYHVKLPNNTEHYHLDGTDGPRSLKVVIGSRVVEQADYLNTQPSDHTTSGVYYNEPDNRLEFYSDMRPSGDEEVSIDYIVDATNDDAFSHPFVSGLDTYNIKSADSTLNRPFRVFVGGNEIKYSDTNGFTYDRDTGMILIHGASRPDVSSGEEVTIDYVSDLTADDTTEDVYGIKMPADTLPEAYHLDEADGLPASIAVYRNTTSGEERITYSDTNGFQYDKNNKIIKLFGDARPDAGDTYSLRFVEDSLNAQEVNDIVEVRLSSVPEEYDISGDGDLNSVAVKVGFRDIAYDESKTNGYYYDENRQTLQLYGDARPSSDESISIEYIYEPSAATRLNDTYDVTVSPAPPSYGLVDQTEPKSVRVYLDGSEIEYDSNHGFTYDEETGRVSLHGDARLNAETTIGELNVRTVDPNQLEVAYLKNERVHRVFLNDTELKPAPPTGYIAKDGIVTVSDDLRPDAAESSYTIKVESIDQPTSMPLDDTGLLFDPYEDIFKSSEMVKADILKPTVKVTLNGEEVNQTLYEVQGSELVFKQPLELEPPSNTLDVDYDVEHALAYEENAYTMQVGANTGDYLDVKIDSFNNLLLKIKGIDVLNRERADQTIALLDQHIQYTSGERSRIGAMRNRLEHIVNINGNSSENLTASESGIRDADVAKQMMDLTKVNILSQAQVTIQAQSQTMSRTVLKLLE</sequence>
<comment type="similarity">
    <text evidence="1 4">Belongs to the bacterial flagellin family.</text>
</comment>
<comment type="subcellular location">
    <subcellularLocation>
        <location evidence="4">Secreted</location>
    </subcellularLocation>
    <subcellularLocation>
        <location evidence="4">Bacterial flagellum</location>
    </subcellularLocation>
</comment>
<dbReference type="Gene3D" id="6.10.10.10">
    <property type="entry name" value="Flagellar export chaperone, C-terminal domain"/>
    <property type="match status" value="1"/>
</dbReference>
<protein>
    <recommendedName>
        <fullName evidence="2 4">Flagellin</fullName>
    </recommendedName>
</protein>
<evidence type="ECO:0000259" key="5">
    <source>
        <dbReference type="Pfam" id="PF00669"/>
    </source>
</evidence>
<keyword evidence="4" id="KW-0964">Secreted</keyword>